<reference evidence="1" key="1">
    <citation type="submission" date="2020-03" db="EMBL/GenBank/DDBJ databases">
        <title>A high-quality chromosome-level genome assembly of a woody plant with both climbing and erect habits, Rhamnella rubrinervis.</title>
        <authorList>
            <person name="Lu Z."/>
            <person name="Yang Y."/>
            <person name="Zhu X."/>
            <person name="Sun Y."/>
        </authorList>
    </citation>
    <scope>NUCLEOTIDE SEQUENCE</scope>
    <source>
        <strain evidence="1">BYM</strain>
        <tissue evidence="1">Leaf</tissue>
    </source>
</reference>
<dbReference type="GO" id="GO:0032440">
    <property type="term" value="F:2-alkenal reductase [NAD(P)H] activity"/>
    <property type="evidence" value="ECO:0007669"/>
    <property type="project" value="TreeGrafter"/>
</dbReference>
<dbReference type="Proteomes" id="UP000796880">
    <property type="component" value="Unassembled WGS sequence"/>
</dbReference>
<protein>
    <recommendedName>
        <fullName evidence="3">Oxidoreductase N-terminal domain-containing protein</fullName>
    </recommendedName>
</protein>
<dbReference type="InterPro" id="IPR011032">
    <property type="entry name" value="GroES-like_sf"/>
</dbReference>
<keyword evidence="2" id="KW-1185">Reference proteome</keyword>
<sequence>MAELGSIISNKQVILKNNVAAGSAIKESDMYVTTTSITLKLPEGSNALLIKTLYLSCDPFLHFIMKNTPGLTGYTFFSPGSLEDEDLDAALKSNKIAYVEDIAHGLDNAPAAWSQLWHATCCRCSSS</sequence>
<dbReference type="PANTHER" id="PTHR43205:SF7">
    <property type="entry name" value="PROSTAGLANDIN REDUCTASE 1"/>
    <property type="match status" value="1"/>
</dbReference>
<dbReference type="SUPFAM" id="SSF50129">
    <property type="entry name" value="GroES-like"/>
    <property type="match status" value="1"/>
</dbReference>
<dbReference type="EMBL" id="VOIH02000003">
    <property type="protein sequence ID" value="KAF3451083.1"/>
    <property type="molecule type" value="Genomic_DNA"/>
</dbReference>
<dbReference type="Gene3D" id="3.90.180.10">
    <property type="entry name" value="Medium-chain alcohol dehydrogenases, catalytic domain"/>
    <property type="match status" value="1"/>
</dbReference>
<dbReference type="AlphaFoldDB" id="A0A8K0HFC0"/>
<evidence type="ECO:0000313" key="1">
    <source>
        <dbReference type="EMBL" id="KAF3451083.1"/>
    </source>
</evidence>
<evidence type="ECO:0008006" key="3">
    <source>
        <dbReference type="Google" id="ProtNLM"/>
    </source>
</evidence>
<evidence type="ECO:0000313" key="2">
    <source>
        <dbReference type="Proteomes" id="UP000796880"/>
    </source>
</evidence>
<dbReference type="OrthoDB" id="809632at2759"/>
<organism evidence="1 2">
    <name type="scientific">Rhamnella rubrinervis</name>
    <dbReference type="NCBI Taxonomy" id="2594499"/>
    <lineage>
        <taxon>Eukaryota</taxon>
        <taxon>Viridiplantae</taxon>
        <taxon>Streptophyta</taxon>
        <taxon>Embryophyta</taxon>
        <taxon>Tracheophyta</taxon>
        <taxon>Spermatophyta</taxon>
        <taxon>Magnoliopsida</taxon>
        <taxon>eudicotyledons</taxon>
        <taxon>Gunneridae</taxon>
        <taxon>Pentapetalae</taxon>
        <taxon>rosids</taxon>
        <taxon>fabids</taxon>
        <taxon>Rosales</taxon>
        <taxon>Rhamnaceae</taxon>
        <taxon>rhamnoid group</taxon>
        <taxon>Rhamneae</taxon>
        <taxon>Rhamnella</taxon>
    </lineage>
</organism>
<dbReference type="InterPro" id="IPR045010">
    <property type="entry name" value="MDR_fam"/>
</dbReference>
<accession>A0A8K0HFC0</accession>
<comment type="caution">
    <text evidence="1">The sequence shown here is derived from an EMBL/GenBank/DDBJ whole genome shotgun (WGS) entry which is preliminary data.</text>
</comment>
<dbReference type="PANTHER" id="PTHR43205">
    <property type="entry name" value="PROSTAGLANDIN REDUCTASE"/>
    <property type="match status" value="1"/>
</dbReference>
<name>A0A8K0HFC0_9ROSA</name>
<gene>
    <name evidence="1" type="ORF">FNV43_RR07172</name>
</gene>
<proteinExistence type="predicted"/>